<feature type="transmembrane region" description="Helical" evidence="6">
    <location>
        <begin position="23"/>
        <end position="47"/>
    </location>
</feature>
<evidence type="ECO:0000256" key="5">
    <source>
        <dbReference type="ARBA" id="ARBA00023136"/>
    </source>
</evidence>
<dbReference type="PANTHER" id="PTHR34187">
    <property type="entry name" value="FGR18P"/>
    <property type="match status" value="1"/>
</dbReference>
<dbReference type="PANTHER" id="PTHR34187:SF2">
    <property type="entry name" value="DUF202 DOMAIN-CONTAINING PROTEIN"/>
    <property type="match status" value="1"/>
</dbReference>
<feature type="domain" description="DUF202" evidence="7">
    <location>
        <begin position="15"/>
        <end position="92"/>
    </location>
</feature>
<reference evidence="8" key="1">
    <citation type="submission" date="2022-10" db="EMBL/GenBank/DDBJ databases">
        <authorList>
            <person name="Kim H.S."/>
            <person name="Kim J.-S."/>
            <person name="Suh M.K."/>
            <person name="Eom M.K."/>
            <person name="Lee J.-S."/>
        </authorList>
    </citation>
    <scope>NUCLEOTIDE SEQUENCE</scope>
    <source>
        <strain evidence="8">LIP-5</strain>
    </source>
</reference>
<organism evidence="8 9">
    <name type="scientific">Haoranjiania flava</name>
    <dbReference type="NCBI Taxonomy" id="1856322"/>
    <lineage>
        <taxon>Bacteria</taxon>
        <taxon>Pseudomonadati</taxon>
        <taxon>Bacteroidota</taxon>
        <taxon>Chitinophagia</taxon>
        <taxon>Chitinophagales</taxon>
        <taxon>Chitinophagaceae</taxon>
        <taxon>Haoranjiania</taxon>
    </lineage>
</organism>
<sequence length="130" mass="14744">MDEDKNISKKIVPNDHLANERTLLAWIRTGIAIMAFGFVVVKFSFFLKQLSYLLGAEIKVYRGHSDVVGIIIVAAGLLCMVFSYIQYKYTEKKLLDNAYRPSSKLLLALVLTLGIIGILLIFYLIQNVRM</sequence>
<dbReference type="InterPro" id="IPR003807">
    <property type="entry name" value="DUF202"/>
</dbReference>
<evidence type="ECO:0000256" key="6">
    <source>
        <dbReference type="SAM" id="Phobius"/>
    </source>
</evidence>
<keyword evidence="3 6" id="KW-0812">Transmembrane</keyword>
<keyword evidence="2" id="KW-1003">Cell membrane</keyword>
<feature type="transmembrane region" description="Helical" evidence="6">
    <location>
        <begin position="67"/>
        <end position="85"/>
    </location>
</feature>
<accession>A0AAE3ING6</accession>
<name>A0AAE3ING6_9BACT</name>
<dbReference type="EMBL" id="JAOTPL010000018">
    <property type="protein sequence ID" value="MCU7695124.1"/>
    <property type="molecule type" value="Genomic_DNA"/>
</dbReference>
<dbReference type="Pfam" id="PF02656">
    <property type="entry name" value="DUF202"/>
    <property type="match status" value="1"/>
</dbReference>
<evidence type="ECO:0000256" key="4">
    <source>
        <dbReference type="ARBA" id="ARBA00022989"/>
    </source>
</evidence>
<dbReference type="InterPro" id="IPR052053">
    <property type="entry name" value="IM_YidH-like"/>
</dbReference>
<evidence type="ECO:0000313" key="8">
    <source>
        <dbReference type="EMBL" id="MCU7695124.1"/>
    </source>
</evidence>
<keyword evidence="4 6" id="KW-1133">Transmembrane helix</keyword>
<keyword evidence="9" id="KW-1185">Reference proteome</keyword>
<dbReference type="Proteomes" id="UP001209317">
    <property type="component" value="Unassembled WGS sequence"/>
</dbReference>
<evidence type="ECO:0000256" key="3">
    <source>
        <dbReference type="ARBA" id="ARBA00022692"/>
    </source>
</evidence>
<comment type="subcellular location">
    <subcellularLocation>
        <location evidence="1">Cell membrane</location>
        <topology evidence="1">Multi-pass membrane protein</topology>
    </subcellularLocation>
</comment>
<feature type="transmembrane region" description="Helical" evidence="6">
    <location>
        <begin position="105"/>
        <end position="125"/>
    </location>
</feature>
<evidence type="ECO:0000256" key="2">
    <source>
        <dbReference type="ARBA" id="ARBA00022475"/>
    </source>
</evidence>
<evidence type="ECO:0000256" key="1">
    <source>
        <dbReference type="ARBA" id="ARBA00004651"/>
    </source>
</evidence>
<keyword evidence="5 6" id="KW-0472">Membrane</keyword>
<dbReference type="AlphaFoldDB" id="A0AAE3ING6"/>
<dbReference type="GO" id="GO:0005886">
    <property type="term" value="C:plasma membrane"/>
    <property type="evidence" value="ECO:0007669"/>
    <property type="project" value="UniProtKB-SubCell"/>
</dbReference>
<gene>
    <name evidence="8" type="ORF">OD355_11405</name>
</gene>
<evidence type="ECO:0000259" key="7">
    <source>
        <dbReference type="Pfam" id="PF02656"/>
    </source>
</evidence>
<protein>
    <submittedName>
        <fullName evidence="8">DUF202 domain-containing protein</fullName>
    </submittedName>
</protein>
<proteinExistence type="predicted"/>
<evidence type="ECO:0000313" key="9">
    <source>
        <dbReference type="Proteomes" id="UP001209317"/>
    </source>
</evidence>
<dbReference type="RefSeq" id="WP_263038611.1">
    <property type="nucleotide sequence ID" value="NZ_JAOTPL010000018.1"/>
</dbReference>
<comment type="caution">
    <text evidence="8">The sequence shown here is derived from an EMBL/GenBank/DDBJ whole genome shotgun (WGS) entry which is preliminary data.</text>
</comment>